<evidence type="ECO:0000313" key="4">
    <source>
        <dbReference type="EMBL" id="GAA4455902.1"/>
    </source>
</evidence>
<accession>A0ABP8MW51</accession>
<evidence type="ECO:0000259" key="3">
    <source>
        <dbReference type="PROSITE" id="PS51186"/>
    </source>
</evidence>
<dbReference type="Gene3D" id="3.40.630.30">
    <property type="match status" value="1"/>
</dbReference>
<name>A0ABP8MW51_9BACT</name>
<protein>
    <submittedName>
        <fullName evidence="4">GNAT family N-acetyltransferase</fullName>
    </submittedName>
</protein>
<dbReference type="RefSeq" id="WP_344826374.1">
    <property type="nucleotide sequence ID" value="NZ_BAABEZ010000022.1"/>
</dbReference>
<proteinExistence type="predicted"/>
<dbReference type="EMBL" id="BAABEZ010000022">
    <property type="protein sequence ID" value="GAA4455902.1"/>
    <property type="molecule type" value="Genomic_DNA"/>
</dbReference>
<dbReference type="Pfam" id="PF13673">
    <property type="entry name" value="Acetyltransf_10"/>
    <property type="match status" value="1"/>
</dbReference>
<dbReference type="InterPro" id="IPR000182">
    <property type="entry name" value="GNAT_dom"/>
</dbReference>
<dbReference type="CDD" id="cd04301">
    <property type="entry name" value="NAT_SF"/>
    <property type="match status" value="1"/>
</dbReference>
<organism evidence="4 5">
    <name type="scientific">Rurimicrobium arvi</name>
    <dbReference type="NCBI Taxonomy" id="2049916"/>
    <lineage>
        <taxon>Bacteria</taxon>
        <taxon>Pseudomonadati</taxon>
        <taxon>Bacteroidota</taxon>
        <taxon>Chitinophagia</taxon>
        <taxon>Chitinophagales</taxon>
        <taxon>Chitinophagaceae</taxon>
        <taxon>Rurimicrobium</taxon>
    </lineage>
</organism>
<dbReference type="InterPro" id="IPR050832">
    <property type="entry name" value="Bact_Acetyltransf"/>
</dbReference>
<dbReference type="PANTHER" id="PTHR43877">
    <property type="entry name" value="AMINOALKYLPHOSPHONATE N-ACETYLTRANSFERASE-RELATED-RELATED"/>
    <property type="match status" value="1"/>
</dbReference>
<sequence>MHTSSIIVTITDDTALLRSLAERSFLPTYKPFISEEQVLYMFERMYASESLERQIRELGHRFFIAYKENEPAGFASLECNCGIAGAAKLQKLYVLPEFQGAAIGFSLMNAVEAFAAKQEQNEVFLNVNRYNNAVSFYERQGYRIYMEEDIDIGNGYFMNDYRMRKSLAAK</sequence>
<feature type="domain" description="N-acetyltransferase" evidence="3">
    <location>
        <begin position="5"/>
        <end position="168"/>
    </location>
</feature>
<comment type="caution">
    <text evidence="4">The sequence shown here is derived from an EMBL/GenBank/DDBJ whole genome shotgun (WGS) entry which is preliminary data.</text>
</comment>
<dbReference type="Proteomes" id="UP001501410">
    <property type="component" value="Unassembled WGS sequence"/>
</dbReference>
<reference evidence="5" key="1">
    <citation type="journal article" date="2019" name="Int. J. Syst. Evol. Microbiol.">
        <title>The Global Catalogue of Microorganisms (GCM) 10K type strain sequencing project: providing services to taxonomists for standard genome sequencing and annotation.</title>
        <authorList>
            <consortium name="The Broad Institute Genomics Platform"/>
            <consortium name="The Broad Institute Genome Sequencing Center for Infectious Disease"/>
            <person name="Wu L."/>
            <person name="Ma J."/>
        </authorList>
    </citation>
    <scope>NUCLEOTIDE SEQUENCE [LARGE SCALE GENOMIC DNA]</scope>
    <source>
        <strain evidence="5">JCM 31921</strain>
    </source>
</reference>
<dbReference type="SUPFAM" id="SSF55729">
    <property type="entry name" value="Acyl-CoA N-acyltransferases (Nat)"/>
    <property type="match status" value="1"/>
</dbReference>
<keyword evidence="2" id="KW-0012">Acyltransferase</keyword>
<dbReference type="PROSITE" id="PS51186">
    <property type="entry name" value="GNAT"/>
    <property type="match status" value="1"/>
</dbReference>
<evidence type="ECO:0000313" key="5">
    <source>
        <dbReference type="Proteomes" id="UP001501410"/>
    </source>
</evidence>
<dbReference type="InterPro" id="IPR016181">
    <property type="entry name" value="Acyl_CoA_acyltransferase"/>
</dbReference>
<evidence type="ECO:0000256" key="1">
    <source>
        <dbReference type="ARBA" id="ARBA00022679"/>
    </source>
</evidence>
<keyword evidence="1" id="KW-0808">Transferase</keyword>
<gene>
    <name evidence="4" type="ORF">GCM10023092_20350</name>
</gene>
<keyword evidence="5" id="KW-1185">Reference proteome</keyword>
<evidence type="ECO:0000256" key="2">
    <source>
        <dbReference type="ARBA" id="ARBA00023315"/>
    </source>
</evidence>